<evidence type="ECO:0000256" key="9">
    <source>
        <dbReference type="ARBA" id="ARBA00023136"/>
    </source>
</evidence>
<dbReference type="GO" id="GO:0009288">
    <property type="term" value="C:bacterial-type flagellum"/>
    <property type="evidence" value="ECO:0007669"/>
    <property type="project" value="InterPro"/>
</dbReference>
<evidence type="ECO:0000313" key="13">
    <source>
        <dbReference type="Proteomes" id="UP001063350"/>
    </source>
</evidence>
<evidence type="ECO:0000256" key="3">
    <source>
        <dbReference type="ARBA" id="ARBA00020392"/>
    </source>
</evidence>
<comment type="similarity">
    <text evidence="2">Belongs to the FliJ family.</text>
</comment>
<dbReference type="InterPro" id="IPR053716">
    <property type="entry name" value="Flag_assembly_chemotaxis_eff"/>
</dbReference>
<keyword evidence="4" id="KW-0813">Transport</keyword>
<dbReference type="GO" id="GO:0071973">
    <property type="term" value="P:bacterial-type flagellum-dependent cell motility"/>
    <property type="evidence" value="ECO:0007669"/>
    <property type="project" value="InterPro"/>
</dbReference>
<evidence type="ECO:0000256" key="11">
    <source>
        <dbReference type="SAM" id="Coils"/>
    </source>
</evidence>
<evidence type="ECO:0000256" key="2">
    <source>
        <dbReference type="ARBA" id="ARBA00010004"/>
    </source>
</evidence>
<protein>
    <recommendedName>
        <fullName evidence="3">Flagellar FliJ protein</fullName>
    </recommendedName>
</protein>
<evidence type="ECO:0000256" key="4">
    <source>
        <dbReference type="ARBA" id="ARBA00022448"/>
    </source>
</evidence>
<evidence type="ECO:0000256" key="7">
    <source>
        <dbReference type="ARBA" id="ARBA00022795"/>
    </source>
</evidence>
<evidence type="ECO:0000313" key="12">
    <source>
        <dbReference type="EMBL" id="BCO08547.1"/>
    </source>
</evidence>
<keyword evidence="9" id="KW-0472">Membrane</keyword>
<dbReference type="RefSeq" id="WP_267928452.1">
    <property type="nucleotide sequence ID" value="NZ_AP024233.1"/>
</dbReference>
<dbReference type="EMBL" id="AP024233">
    <property type="protein sequence ID" value="BCO08547.1"/>
    <property type="molecule type" value="Genomic_DNA"/>
</dbReference>
<keyword evidence="10" id="KW-1006">Bacterial flagellum protein export</keyword>
<dbReference type="InterPro" id="IPR012823">
    <property type="entry name" value="Flagell_FliJ"/>
</dbReference>
<evidence type="ECO:0000256" key="5">
    <source>
        <dbReference type="ARBA" id="ARBA00022475"/>
    </source>
</evidence>
<accession>A0A915XJC8</accession>
<dbReference type="GO" id="GO:0015031">
    <property type="term" value="P:protein transport"/>
    <property type="evidence" value="ECO:0007669"/>
    <property type="project" value="UniProtKB-KW"/>
</dbReference>
<dbReference type="KEGG" id="ddu:GF1_09230"/>
<dbReference type="Gene3D" id="1.10.287.1700">
    <property type="match status" value="1"/>
</dbReference>
<dbReference type="AlphaFoldDB" id="A0A915XJC8"/>
<feature type="coiled-coil region" evidence="11">
    <location>
        <begin position="24"/>
        <end position="113"/>
    </location>
</feature>
<keyword evidence="11" id="KW-0175">Coiled coil</keyword>
<keyword evidence="7" id="KW-1005">Bacterial flagellum biogenesis</keyword>
<proteinExistence type="inferred from homology"/>
<keyword evidence="5" id="KW-1003">Cell membrane</keyword>
<keyword evidence="8" id="KW-0653">Protein transport</keyword>
<name>A0A915XJC8_9BACT</name>
<dbReference type="GO" id="GO:0005886">
    <property type="term" value="C:plasma membrane"/>
    <property type="evidence" value="ECO:0007669"/>
    <property type="project" value="UniProtKB-SubCell"/>
</dbReference>
<gene>
    <name evidence="12" type="ORF">GF1_09230</name>
</gene>
<keyword evidence="6" id="KW-0145">Chemotaxis</keyword>
<dbReference type="Pfam" id="PF02050">
    <property type="entry name" value="FliJ"/>
    <property type="match status" value="1"/>
</dbReference>
<dbReference type="GO" id="GO:0006935">
    <property type="term" value="P:chemotaxis"/>
    <property type="evidence" value="ECO:0007669"/>
    <property type="project" value="UniProtKB-KW"/>
</dbReference>
<dbReference type="NCBIfam" id="TIGR02473">
    <property type="entry name" value="flagell_FliJ"/>
    <property type="match status" value="1"/>
</dbReference>
<sequence length="146" mass="17733">MKPFSLEPVLKYRQQREDRARQRFMAVQKEEAALRRELDRVEEMLQSLFDGLEKERQRGTTPDMLTLFENRIHLVQEEIKKLEQKVRAATERVNKERKRLVKARQERKVLEKLKEHRNRAYRAYLEKKESAMLDEIAVLFHDREQG</sequence>
<organism evidence="12 13">
    <name type="scientific">Desulfolithobacter dissulfuricans</name>
    <dbReference type="NCBI Taxonomy" id="2795293"/>
    <lineage>
        <taxon>Bacteria</taxon>
        <taxon>Pseudomonadati</taxon>
        <taxon>Thermodesulfobacteriota</taxon>
        <taxon>Desulfobulbia</taxon>
        <taxon>Desulfobulbales</taxon>
        <taxon>Desulfobulbaceae</taxon>
        <taxon>Desulfolithobacter</taxon>
    </lineage>
</organism>
<dbReference type="GO" id="GO:0044781">
    <property type="term" value="P:bacterial-type flagellum organization"/>
    <property type="evidence" value="ECO:0007669"/>
    <property type="project" value="UniProtKB-KW"/>
</dbReference>
<dbReference type="Proteomes" id="UP001063350">
    <property type="component" value="Chromosome"/>
</dbReference>
<evidence type="ECO:0000256" key="8">
    <source>
        <dbReference type="ARBA" id="ARBA00022927"/>
    </source>
</evidence>
<reference evidence="12" key="1">
    <citation type="submission" date="2020-12" db="EMBL/GenBank/DDBJ databases">
        <title>Desulfobium dissulfuricans gen. nov., sp. nov., a novel mesophilic, sulfate-reducing bacterium isolated from a deep-sea hydrothermal vent.</title>
        <authorList>
            <person name="Hashimoto Y."/>
            <person name="Tame A."/>
            <person name="Sawayama S."/>
            <person name="Miyazaki J."/>
            <person name="Takai K."/>
            <person name="Nakagawa S."/>
        </authorList>
    </citation>
    <scope>NUCLEOTIDE SEQUENCE</scope>
    <source>
        <strain evidence="12">GF1</strain>
    </source>
</reference>
<evidence type="ECO:0000256" key="1">
    <source>
        <dbReference type="ARBA" id="ARBA00004413"/>
    </source>
</evidence>
<comment type="subcellular location">
    <subcellularLocation>
        <location evidence="1">Cell membrane</location>
        <topology evidence="1">Peripheral membrane protein</topology>
        <orientation evidence="1">Cytoplasmic side</orientation>
    </subcellularLocation>
</comment>
<evidence type="ECO:0000256" key="6">
    <source>
        <dbReference type="ARBA" id="ARBA00022500"/>
    </source>
</evidence>
<evidence type="ECO:0000256" key="10">
    <source>
        <dbReference type="ARBA" id="ARBA00023225"/>
    </source>
</evidence>
<keyword evidence="13" id="KW-1185">Reference proteome</keyword>